<dbReference type="AlphaFoldDB" id="A0A8H3ICM5"/>
<sequence length="443" mass="49176">MTILTLCTKNTHKGPNKAVDKKRAKETPGNRKAQIERDIICGRDGTIHSMVDLLEGLDTATLESFGWNLTASQRHFIYKYCRRIFNSIGILQGPPGSGKTTIIKALVQIAKARGHKVAIVTEANSAADNVIKMIADDTKYIAVRLHGPGLERRELIRNSRKGMEGRLEPADSEPLSEAGSDDDEDFQVTKKLESFKTANAFKDMGAEEIIVGESGSDNGEDDSFGDTDKPEVPDQKTVDTADETDAPGTTVVDASHQIDNPGLAWKDDTISIMYTDLVMKAAQAKFEAVSSILAPDDPRMKVIASAVWTWVLRVLDLILKNPNAIEINSILEEVSLTVIWKSLGMLISKSKKQDLNRAEWTKYSKLMEDATAMFLKRAVHATVCTIPQLTNDWAKGVEYNIILIDEATKMTEATIFNYVPPRLRQAAIDYLRIDHLRRLRSCT</sequence>
<evidence type="ECO:0000313" key="2">
    <source>
        <dbReference type="EMBL" id="CAF9915835.1"/>
    </source>
</evidence>
<gene>
    <name evidence="2" type="ORF">IMSHALPRED_002712</name>
</gene>
<protein>
    <recommendedName>
        <fullName evidence="4">DNA2/NAM7 helicase helicase domain-containing protein</fullName>
    </recommendedName>
</protein>
<dbReference type="SUPFAM" id="SSF52540">
    <property type="entry name" value="P-loop containing nucleoside triphosphate hydrolases"/>
    <property type="match status" value="1"/>
</dbReference>
<feature type="region of interest" description="Disordered" evidence="1">
    <location>
        <begin position="13"/>
        <end position="32"/>
    </location>
</feature>
<name>A0A8H3ICM5_9LECA</name>
<feature type="compositionally biased region" description="Basic and acidic residues" evidence="1">
    <location>
        <begin position="18"/>
        <end position="32"/>
    </location>
</feature>
<comment type="caution">
    <text evidence="2">The sequence shown here is derived from an EMBL/GenBank/DDBJ whole genome shotgun (WGS) entry which is preliminary data.</text>
</comment>
<proteinExistence type="predicted"/>
<dbReference type="EMBL" id="CAJPDT010000015">
    <property type="protein sequence ID" value="CAF9915835.1"/>
    <property type="molecule type" value="Genomic_DNA"/>
</dbReference>
<feature type="region of interest" description="Disordered" evidence="1">
    <location>
        <begin position="161"/>
        <end position="185"/>
    </location>
</feature>
<evidence type="ECO:0000313" key="3">
    <source>
        <dbReference type="Proteomes" id="UP000664534"/>
    </source>
</evidence>
<dbReference type="Pfam" id="PF13604">
    <property type="entry name" value="AAA_30"/>
    <property type="match status" value="1"/>
</dbReference>
<organism evidence="2 3">
    <name type="scientific">Imshaugia aleurites</name>
    <dbReference type="NCBI Taxonomy" id="172621"/>
    <lineage>
        <taxon>Eukaryota</taxon>
        <taxon>Fungi</taxon>
        <taxon>Dikarya</taxon>
        <taxon>Ascomycota</taxon>
        <taxon>Pezizomycotina</taxon>
        <taxon>Lecanoromycetes</taxon>
        <taxon>OSLEUM clade</taxon>
        <taxon>Lecanoromycetidae</taxon>
        <taxon>Lecanorales</taxon>
        <taxon>Lecanorineae</taxon>
        <taxon>Parmeliaceae</taxon>
        <taxon>Imshaugia</taxon>
    </lineage>
</organism>
<keyword evidence="3" id="KW-1185">Reference proteome</keyword>
<reference evidence="2" key="1">
    <citation type="submission" date="2021-03" db="EMBL/GenBank/DDBJ databases">
        <authorList>
            <person name="Tagirdzhanova G."/>
        </authorList>
    </citation>
    <scope>NUCLEOTIDE SEQUENCE</scope>
</reference>
<evidence type="ECO:0000256" key="1">
    <source>
        <dbReference type="SAM" id="MobiDB-lite"/>
    </source>
</evidence>
<dbReference type="Gene3D" id="3.40.50.300">
    <property type="entry name" value="P-loop containing nucleotide triphosphate hydrolases"/>
    <property type="match status" value="1"/>
</dbReference>
<evidence type="ECO:0008006" key="4">
    <source>
        <dbReference type="Google" id="ProtNLM"/>
    </source>
</evidence>
<dbReference type="OrthoDB" id="6513042at2759"/>
<feature type="compositionally biased region" description="Basic and acidic residues" evidence="1">
    <location>
        <begin position="226"/>
        <end position="239"/>
    </location>
</feature>
<dbReference type="Proteomes" id="UP000664534">
    <property type="component" value="Unassembled WGS sequence"/>
</dbReference>
<dbReference type="InterPro" id="IPR027417">
    <property type="entry name" value="P-loop_NTPase"/>
</dbReference>
<feature type="region of interest" description="Disordered" evidence="1">
    <location>
        <begin position="212"/>
        <end position="254"/>
    </location>
</feature>
<accession>A0A8H3ICM5</accession>